<sequence length="263" mass="30968">MGSLRLLLEKIYSPIMVNEILKQNGDELKSRSDIIKSLMTHGQIRQSKCRICLNPSHQDFPGWVGKMSYKNKKIINKDIVIIGSEVSNENSLRKAINKNYKPLKWSFVHIWYELGFYSDVKLLKSKQALWKCMDLIMDLSNNLDRIYGTDLAKCYTDDKFLRKTRNECSKNYFTKELNCFNDNLNLVFIGKAVKEKLKNYLRLLPNDTFLKFLDDNRKEFERQFNIKPTQFGEYLFEIGKFYSRSDNLDNIKGKYIALPHNAN</sequence>
<reference evidence="1" key="1">
    <citation type="journal article" date="2015" name="Nature">
        <title>Complex archaea that bridge the gap between prokaryotes and eukaryotes.</title>
        <authorList>
            <person name="Spang A."/>
            <person name="Saw J.H."/>
            <person name="Jorgensen S.L."/>
            <person name="Zaremba-Niedzwiedzka K."/>
            <person name="Martijn J."/>
            <person name="Lind A.E."/>
            <person name="van Eijk R."/>
            <person name="Schleper C."/>
            <person name="Guy L."/>
            <person name="Ettema T.J."/>
        </authorList>
    </citation>
    <scope>NUCLEOTIDE SEQUENCE</scope>
</reference>
<comment type="caution">
    <text evidence="1">The sequence shown here is derived from an EMBL/GenBank/DDBJ whole genome shotgun (WGS) entry which is preliminary data.</text>
</comment>
<accession>A0A0F9IEP0</accession>
<name>A0A0F9IEP0_9ZZZZ</name>
<evidence type="ECO:0000313" key="1">
    <source>
        <dbReference type="EMBL" id="KKL92250.1"/>
    </source>
</evidence>
<organism evidence="1">
    <name type="scientific">marine sediment metagenome</name>
    <dbReference type="NCBI Taxonomy" id="412755"/>
    <lineage>
        <taxon>unclassified sequences</taxon>
        <taxon>metagenomes</taxon>
        <taxon>ecological metagenomes</taxon>
    </lineage>
</organism>
<dbReference type="EMBL" id="LAZR01019518">
    <property type="protein sequence ID" value="KKL92250.1"/>
    <property type="molecule type" value="Genomic_DNA"/>
</dbReference>
<dbReference type="AlphaFoldDB" id="A0A0F9IEP0"/>
<protein>
    <submittedName>
        <fullName evidence="1">Uncharacterized protein</fullName>
    </submittedName>
</protein>
<proteinExistence type="predicted"/>
<gene>
    <name evidence="1" type="ORF">LCGC14_1886560</name>
</gene>